<dbReference type="Gene3D" id="3.30.565.10">
    <property type="entry name" value="Histidine kinase-like ATPase, C-terminal domain"/>
    <property type="match status" value="1"/>
</dbReference>
<dbReference type="InterPro" id="IPR036890">
    <property type="entry name" value="HATPase_C_sf"/>
</dbReference>
<dbReference type="AlphaFoldDB" id="A0A161ZN53"/>
<dbReference type="Proteomes" id="UP000076449">
    <property type="component" value="Chromosome I"/>
</dbReference>
<dbReference type="PANTHER" id="PTHR32387">
    <property type="entry name" value="WU:FJ29H11"/>
    <property type="match status" value="1"/>
</dbReference>
<dbReference type="InterPro" id="IPR052957">
    <property type="entry name" value="Auxin_embryo_med"/>
</dbReference>
<name>A0A161ZN53_PENCH</name>
<sequence length="827" mass="93915">MVYGHAKMEAKEHIEQLCRQKGVGNSDFDSVAQSLDNALAILAGGLYTKPTHFLLELIQNADDNNYATSTPTINFHIESDILLISCNEVGFSSKDVDAICNVGQSTKSASRKAAGYIGEKGIGFKSGFKLADTIRISSGAYSFKFVKSGQLGMITPIWEDFPSDYLQAGLTQFLFEISCPRNVQSVKTDLCSLQPSILIFLRRLRRINLEGESLYKEIQSIQYVFADLAGAAVKIRGISVDGIISEDYFVQRHKVGALPGDPKRPEVSESEVAVAFPLTDCNLPLVQDCYTYNFLPIRRYGFSFLIQADFLLTANREDVDERPLWNLSLLDGIVQAFALAVHRFNKTILKYSWPSYLQCLSSSMGSSLFDSLRKKMVARLKSERILESKSSSFRTPAEVWYLGPPYLDDDGEYLLRSEERQDQLLSSQYKIHELSILDVRYFTFQSFLKDLKNFACNGNQRFRKMSNMWHSKLANVLEKGGVDLRRELSCCPIIPLQGGTWVTPFTDQIFFASTDAGVFVPGGIDILLVDQAAAQDHHRRQLYQRLGVKTLDLNGVCERILETHKKPSSWRCSTDDLVSHASYMFRARDMFQMDLSAHFWLVDLNGKCARGKDLYMELPNKVRVSEFAMLGETSISLIHPLYLRQHPNLAEDWIRWLQNALQVACLPRLLHDGSYTSVTPEFYSLMKRSPAQCLLLLRDNWDHYFPPEYHRKRERQGAARAIQLNLQTRCSNGNFTAIGQSFLPRAHMTQHDGCRTILPFLDVSDPDNILWLQLSLFGVATDLNLEFYLQYLMGIQGRSLTATNAHEIYKQMTQMTKRLPKDSATLR</sequence>
<dbReference type="PANTHER" id="PTHR32387:SF0">
    <property type="entry name" value="PROTEIN NO VEIN"/>
    <property type="match status" value="1"/>
</dbReference>
<protein>
    <recommendedName>
        <fullName evidence="2">Sacsin</fullName>
    </recommendedName>
</protein>
<dbReference type="NCBIfam" id="NF047352">
    <property type="entry name" value="P_loop_sacsin"/>
    <property type="match status" value="1"/>
</dbReference>
<reference evidence="1" key="1">
    <citation type="journal article" date="2014" name="Genome Announc.">
        <title>Complete sequencing and chromosome-scale genome assembly of the industrial progenitor strain P2niaD18 from the penicillin producer Penicillium chrysogenum.</title>
        <authorList>
            <person name="Specht T."/>
            <person name="Dahlmann T.A."/>
            <person name="Zadra I."/>
            <person name="Kurnsteiner H."/>
            <person name="Kuck U."/>
        </authorList>
    </citation>
    <scope>NUCLEOTIDE SEQUENCE [LARGE SCALE GENOMIC DNA]</scope>
    <source>
        <strain evidence="1">P2niaD18</strain>
    </source>
</reference>
<organism evidence="1">
    <name type="scientific">Penicillium chrysogenum</name>
    <name type="common">Penicillium notatum</name>
    <dbReference type="NCBI Taxonomy" id="5076"/>
    <lineage>
        <taxon>Eukaryota</taxon>
        <taxon>Fungi</taxon>
        <taxon>Dikarya</taxon>
        <taxon>Ascomycota</taxon>
        <taxon>Pezizomycotina</taxon>
        <taxon>Eurotiomycetes</taxon>
        <taxon>Eurotiomycetidae</taxon>
        <taxon>Eurotiales</taxon>
        <taxon>Aspergillaceae</taxon>
        <taxon>Penicillium</taxon>
        <taxon>Penicillium chrysogenum species complex</taxon>
    </lineage>
</organism>
<dbReference type="SUPFAM" id="SSF55874">
    <property type="entry name" value="ATPase domain of HSP90 chaperone/DNA topoisomerase II/histidine kinase"/>
    <property type="match status" value="1"/>
</dbReference>
<accession>A0A161ZN53</accession>
<gene>
    <name evidence="1" type="ORF">EN45_042350</name>
</gene>
<proteinExistence type="predicted"/>
<evidence type="ECO:0000313" key="1">
    <source>
        <dbReference type="EMBL" id="KZN94047.1"/>
    </source>
</evidence>
<evidence type="ECO:0008006" key="2">
    <source>
        <dbReference type="Google" id="ProtNLM"/>
    </source>
</evidence>
<dbReference type="EMBL" id="CM002798">
    <property type="protein sequence ID" value="KZN94047.1"/>
    <property type="molecule type" value="Genomic_DNA"/>
</dbReference>